<sequence>MPNTFSIHYFSTASTYTNKHTETLPAPLPLSKLFETLETLYPGIRGKVLVSCGVSLREEYVDVEEAESEAAKGVDGGVIIGAGDEVAIIPPGFAWIGCCWCGFEI</sequence>
<dbReference type="SUPFAM" id="SSF54285">
    <property type="entry name" value="MoaD/ThiS"/>
    <property type="match status" value="1"/>
</dbReference>
<evidence type="ECO:0000256" key="2">
    <source>
        <dbReference type="ARBA" id="ARBA00022553"/>
    </source>
</evidence>
<dbReference type="STRING" id="1073089.A0A1L9RHP5"/>
<comment type="similarity">
    <text evidence="5">Belongs to the MoaD family. MOCS2A subfamily.</text>
</comment>
<reference evidence="7" key="1">
    <citation type="journal article" date="2017" name="Genome Biol.">
        <title>Comparative genomics reveals high biological diversity and specific adaptations in the industrially and medically important fungal genus Aspergillus.</title>
        <authorList>
            <person name="de Vries R.P."/>
            <person name="Riley R."/>
            <person name="Wiebenga A."/>
            <person name="Aguilar-Osorio G."/>
            <person name="Amillis S."/>
            <person name="Uchima C.A."/>
            <person name="Anderluh G."/>
            <person name="Asadollahi M."/>
            <person name="Askin M."/>
            <person name="Barry K."/>
            <person name="Battaglia E."/>
            <person name="Bayram O."/>
            <person name="Benocci T."/>
            <person name="Braus-Stromeyer S.A."/>
            <person name="Caldana C."/>
            <person name="Canovas D."/>
            <person name="Cerqueira G.C."/>
            <person name="Chen F."/>
            <person name="Chen W."/>
            <person name="Choi C."/>
            <person name="Clum A."/>
            <person name="Dos Santos R.A."/>
            <person name="Damasio A.R."/>
            <person name="Diallinas G."/>
            <person name="Emri T."/>
            <person name="Fekete E."/>
            <person name="Flipphi M."/>
            <person name="Freyberg S."/>
            <person name="Gallo A."/>
            <person name="Gournas C."/>
            <person name="Habgood R."/>
            <person name="Hainaut M."/>
            <person name="Harispe M.L."/>
            <person name="Henrissat B."/>
            <person name="Hilden K.S."/>
            <person name="Hope R."/>
            <person name="Hossain A."/>
            <person name="Karabika E."/>
            <person name="Karaffa L."/>
            <person name="Karanyi Z."/>
            <person name="Krasevec N."/>
            <person name="Kuo A."/>
            <person name="Kusch H."/>
            <person name="LaButti K."/>
            <person name="Lagendijk E.L."/>
            <person name="Lapidus A."/>
            <person name="Levasseur A."/>
            <person name="Lindquist E."/>
            <person name="Lipzen A."/>
            <person name="Logrieco A.F."/>
            <person name="MacCabe A."/>
            <person name="Maekelae M.R."/>
            <person name="Malavazi I."/>
            <person name="Melin P."/>
            <person name="Meyer V."/>
            <person name="Mielnichuk N."/>
            <person name="Miskei M."/>
            <person name="Molnar A.P."/>
            <person name="Mule G."/>
            <person name="Ngan C.Y."/>
            <person name="Orejas M."/>
            <person name="Orosz E."/>
            <person name="Ouedraogo J.P."/>
            <person name="Overkamp K.M."/>
            <person name="Park H.-S."/>
            <person name="Perrone G."/>
            <person name="Piumi F."/>
            <person name="Punt P.J."/>
            <person name="Ram A.F."/>
            <person name="Ramon A."/>
            <person name="Rauscher S."/>
            <person name="Record E."/>
            <person name="Riano-Pachon D.M."/>
            <person name="Robert V."/>
            <person name="Roehrig J."/>
            <person name="Ruller R."/>
            <person name="Salamov A."/>
            <person name="Salih N.S."/>
            <person name="Samson R.A."/>
            <person name="Sandor E."/>
            <person name="Sanguinetti M."/>
            <person name="Schuetze T."/>
            <person name="Sepcic K."/>
            <person name="Shelest E."/>
            <person name="Sherlock G."/>
            <person name="Sophianopoulou V."/>
            <person name="Squina F.M."/>
            <person name="Sun H."/>
            <person name="Susca A."/>
            <person name="Todd R.B."/>
            <person name="Tsang A."/>
            <person name="Unkles S.E."/>
            <person name="van de Wiele N."/>
            <person name="van Rossen-Uffink D."/>
            <person name="Oliveira J.V."/>
            <person name="Vesth T.C."/>
            <person name="Visser J."/>
            <person name="Yu J.-H."/>
            <person name="Zhou M."/>
            <person name="Andersen M.R."/>
            <person name="Archer D.B."/>
            <person name="Baker S.E."/>
            <person name="Benoit I."/>
            <person name="Brakhage A.A."/>
            <person name="Braus G.H."/>
            <person name="Fischer R."/>
            <person name="Frisvad J.C."/>
            <person name="Goldman G.H."/>
            <person name="Houbraken J."/>
            <person name="Oakley B."/>
            <person name="Pocsi I."/>
            <person name="Scazzocchio C."/>
            <person name="Seiboth B."/>
            <person name="vanKuyk P.A."/>
            <person name="Wortman J."/>
            <person name="Dyer P.S."/>
            <person name="Grigoriev I.V."/>
        </authorList>
    </citation>
    <scope>NUCLEOTIDE SEQUENCE [LARGE SCALE GENOMIC DNA]</scope>
    <source>
        <strain evidence="7">DTO 134E9</strain>
    </source>
</reference>
<dbReference type="AlphaFoldDB" id="A0A1L9RHP5"/>
<evidence type="ECO:0000256" key="1">
    <source>
        <dbReference type="ARBA" id="ARBA00022490"/>
    </source>
</evidence>
<organism evidence="6 7">
    <name type="scientific">Aspergillus wentii DTO 134E9</name>
    <dbReference type="NCBI Taxonomy" id="1073089"/>
    <lineage>
        <taxon>Eukaryota</taxon>
        <taxon>Fungi</taxon>
        <taxon>Dikarya</taxon>
        <taxon>Ascomycota</taxon>
        <taxon>Pezizomycotina</taxon>
        <taxon>Eurotiomycetes</taxon>
        <taxon>Eurotiomycetidae</taxon>
        <taxon>Eurotiales</taxon>
        <taxon>Aspergillaceae</taxon>
        <taxon>Aspergillus</taxon>
        <taxon>Aspergillus subgen. Cremei</taxon>
    </lineage>
</organism>
<feature type="modified residue" description="Glycyl adenylate; alternate" evidence="5">
    <location>
        <position position="92"/>
    </location>
</feature>
<dbReference type="GO" id="GO:0006777">
    <property type="term" value="P:Mo-molybdopterin cofactor biosynthetic process"/>
    <property type="evidence" value="ECO:0007669"/>
    <property type="project" value="UniProtKB-UniRule"/>
</dbReference>
<dbReference type="GO" id="GO:0030366">
    <property type="term" value="F:molybdopterin synthase activity"/>
    <property type="evidence" value="ECO:0007669"/>
    <property type="project" value="UniProtKB-UniRule"/>
</dbReference>
<name>A0A1L9RHP5_ASPWE</name>
<comment type="PTM">
    <text evidence="5">C-terminal thiocarboxylation occurs in 2 steps, it is first acyl-adenylated (-COAMP) via the hesA/moeB/thiF part of UBA4, then thiocarboxylated (-COSH) via the rhodanese domain of UBA4.</text>
</comment>
<dbReference type="Gene3D" id="3.10.20.30">
    <property type="match status" value="1"/>
</dbReference>
<evidence type="ECO:0000256" key="3">
    <source>
        <dbReference type="ARBA" id="ARBA00022741"/>
    </source>
</evidence>
<dbReference type="InterPro" id="IPR044672">
    <property type="entry name" value="MOCS2A"/>
</dbReference>
<evidence type="ECO:0000313" key="6">
    <source>
        <dbReference type="EMBL" id="OJJ34451.1"/>
    </source>
</evidence>
<dbReference type="InterPro" id="IPR016155">
    <property type="entry name" value="Mopterin_synth/thiamin_S_b"/>
</dbReference>
<keyword evidence="1 5" id="KW-0963">Cytoplasm</keyword>
<dbReference type="GO" id="GO:1990133">
    <property type="term" value="C:molybdopterin adenylyltransferase complex"/>
    <property type="evidence" value="ECO:0007669"/>
    <property type="project" value="TreeGrafter"/>
</dbReference>
<dbReference type="EMBL" id="KV878213">
    <property type="protein sequence ID" value="OJJ34451.1"/>
    <property type="molecule type" value="Genomic_DNA"/>
</dbReference>
<dbReference type="HAMAP" id="MF_03051">
    <property type="entry name" value="MOCS2A"/>
    <property type="match status" value="1"/>
</dbReference>
<dbReference type="OrthoDB" id="5595860at2759"/>
<dbReference type="GO" id="GO:1990140">
    <property type="term" value="C:molybdopterin synthase complex"/>
    <property type="evidence" value="ECO:0007669"/>
    <property type="project" value="UniProtKB-UniRule"/>
</dbReference>
<comment type="subunit">
    <text evidence="5">Heterotetramer; composed of 2 small (MOCS2A) and 2 large (MOCS2B) subunits.</text>
</comment>
<keyword evidence="4 5" id="KW-0501">Molybdenum cofactor biosynthesis</keyword>
<protein>
    <recommendedName>
        <fullName evidence="5">Molybdopterin synthase sulfur carrier subunit</fullName>
    </recommendedName>
    <alternativeName>
        <fullName evidence="5">Common component for nitrate reductase and xanthine dehydrogenase protein G</fullName>
    </alternativeName>
    <alternativeName>
        <fullName evidence="5">Molybdenum cofactor synthesis protein 2 small subunit</fullName>
    </alternativeName>
    <alternativeName>
        <fullName evidence="5">Molybdenum cofactor synthesis protein 2A</fullName>
    </alternativeName>
    <alternativeName>
        <fullName evidence="5">Sulfur carrier protein MOCS2A</fullName>
        <shortName evidence="5">MOCS2A</shortName>
    </alternativeName>
</protein>
<keyword evidence="2 5" id="KW-0597">Phosphoprotein</keyword>
<dbReference type="PANTHER" id="PTHR33359:SF1">
    <property type="entry name" value="MOLYBDOPTERIN SYNTHASE SULFUR CARRIER SUBUNIT"/>
    <property type="match status" value="1"/>
</dbReference>
<keyword evidence="3 5" id="KW-0547">Nucleotide-binding</keyword>
<comment type="function">
    <text evidence="5">Acts as a sulfur carrier required for molybdopterin biosynthesis. Component of the molybdopterin synthase complex that catalyzes the conversion of precursor Z into molybdopterin by mediating the incorporation of 2 sulfur atoms into precursor Z to generate a dithiolene group. In the complex, serves as sulfur donor by being thiocarboxylated (-COSH) at its C-terminus by UBA4. After interaction with MOCS2B, the sulfur is then transferred to precursor Z to form molybdopterin.</text>
</comment>
<gene>
    <name evidence="5" type="primary">cnxG</name>
    <name evidence="6" type="ORF">ASPWEDRAFT_42457</name>
</gene>
<dbReference type="UniPathway" id="UPA00344"/>
<dbReference type="VEuPathDB" id="FungiDB:ASPWEDRAFT_42457"/>
<evidence type="ECO:0000256" key="5">
    <source>
        <dbReference type="HAMAP-Rule" id="MF_03051"/>
    </source>
</evidence>
<dbReference type="CDD" id="cd00754">
    <property type="entry name" value="Ubl_MoaD"/>
    <property type="match status" value="1"/>
</dbReference>
<accession>A0A1L9RHP5</accession>
<comment type="subcellular location">
    <subcellularLocation>
        <location evidence="5">Cytoplasm</location>
    </subcellularLocation>
</comment>
<proteinExistence type="inferred from homology"/>
<dbReference type="GO" id="GO:0000166">
    <property type="term" value="F:nucleotide binding"/>
    <property type="evidence" value="ECO:0007669"/>
    <property type="project" value="UniProtKB-KW"/>
</dbReference>
<dbReference type="PANTHER" id="PTHR33359">
    <property type="entry name" value="MOLYBDOPTERIN SYNTHASE SULFUR CARRIER SUBUNIT"/>
    <property type="match status" value="1"/>
</dbReference>
<evidence type="ECO:0000256" key="4">
    <source>
        <dbReference type="ARBA" id="ARBA00023150"/>
    </source>
</evidence>
<dbReference type="InterPro" id="IPR012675">
    <property type="entry name" value="Beta-grasp_dom_sf"/>
</dbReference>
<dbReference type="InterPro" id="IPR028887">
    <property type="entry name" value="MOCS2A_euk"/>
</dbReference>
<evidence type="ECO:0000313" key="7">
    <source>
        <dbReference type="Proteomes" id="UP000184383"/>
    </source>
</evidence>
<feature type="modified residue" description="1-thioglycine; alternate" evidence="5">
    <location>
        <position position="92"/>
    </location>
</feature>
<dbReference type="Proteomes" id="UP000184383">
    <property type="component" value="Unassembled WGS sequence"/>
</dbReference>
<keyword evidence="7" id="KW-1185">Reference proteome</keyword>
<comment type="pathway">
    <text evidence="5">Cofactor biosynthesis; molybdopterin biosynthesis.</text>
</comment>